<feature type="domain" description="BZIP" evidence="3">
    <location>
        <begin position="202"/>
        <end position="265"/>
    </location>
</feature>
<dbReference type="Gene3D" id="1.20.5.170">
    <property type="match status" value="1"/>
</dbReference>
<evidence type="ECO:0000259" key="3">
    <source>
        <dbReference type="PROSITE" id="PS50217"/>
    </source>
</evidence>
<keyword evidence="5" id="KW-1185">Reference proteome</keyword>
<protein>
    <recommendedName>
        <fullName evidence="3">BZIP domain-containing protein</fullName>
    </recommendedName>
</protein>
<feature type="region of interest" description="Disordered" evidence="2">
    <location>
        <begin position="259"/>
        <end position="279"/>
    </location>
</feature>
<reference evidence="4 5" key="1">
    <citation type="submission" date="2024-04" db="EMBL/GenBank/DDBJ databases">
        <authorList>
            <consortium name="Genoscope - CEA"/>
            <person name="William W."/>
        </authorList>
    </citation>
    <scope>NUCLEOTIDE SEQUENCE [LARGE SCALE GENOMIC DNA]</scope>
</reference>
<evidence type="ECO:0000256" key="1">
    <source>
        <dbReference type="SAM" id="Coils"/>
    </source>
</evidence>
<feature type="compositionally biased region" description="Basic and acidic residues" evidence="2">
    <location>
        <begin position="259"/>
        <end position="270"/>
    </location>
</feature>
<keyword evidence="1" id="KW-0175">Coiled coil</keyword>
<organism evidence="4 5">
    <name type="scientific">Lymnaea stagnalis</name>
    <name type="common">Great pond snail</name>
    <name type="synonym">Helix stagnalis</name>
    <dbReference type="NCBI Taxonomy" id="6523"/>
    <lineage>
        <taxon>Eukaryota</taxon>
        <taxon>Metazoa</taxon>
        <taxon>Spiralia</taxon>
        <taxon>Lophotrochozoa</taxon>
        <taxon>Mollusca</taxon>
        <taxon>Gastropoda</taxon>
        <taxon>Heterobranchia</taxon>
        <taxon>Euthyneura</taxon>
        <taxon>Panpulmonata</taxon>
        <taxon>Hygrophila</taxon>
        <taxon>Lymnaeoidea</taxon>
        <taxon>Lymnaeidae</taxon>
        <taxon>Lymnaea</taxon>
    </lineage>
</organism>
<feature type="coiled-coil region" evidence="1">
    <location>
        <begin position="213"/>
        <end position="254"/>
    </location>
</feature>
<dbReference type="EMBL" id="CAXITT010000235">
    <property type="protein sequence ID" value="CAL1536651.1"/>
    <property type="molecule type" value="Genomic_DNA"/>
</dbReference>
<proteinExistence type="predicted"/>
<name>A0AAV2HVD1_LYMST</name>
<sequence>MTPDCFIVIVHGRRPSEKHLVKMFKDDSSDDELSVFTQEILEEITPESPLVKAGEGDHDVQLGDDDDLISCITSPSNGHSDIFENDDILSDESTGTFFLHELPSTSRELTSRHLTSRKLTSRDPTVHGISGAEFLVIPSTSSGRAPKRHLSLDEPGTLKHIYTKAIKEEIRCKIQLKRINEGQEELTVDYTPPQPTISYEAVKRRNEVREKNKMYAKQSRERIREEREKLENENIKLIAMKTTLEEEIKRMERTIEKIAPSVDEHDKRCSVPEPSSEQF</sequence>
<dbReference type="GO" id="GO:0003700">
    <property type="term" value="F:DNA-binding transcription factor activity"/>
    <property type="evidence" value="ECO:0007669"/>
    <property type="project" value="InterPro"/>
</dbReference>
<dbReference type="PROSITE" id="PS50217">
    <property type="entry name" value="BZIP"/>
    <property type="match status" value="1"/>
</dbReference>
<accession>A0AAV2HVD1</accession>
<comment type="caution">
    <text evidence="4">The sequence shown here is derived from an EMBL/GenBank/DDBJ whole genome shotgun (WGS) entry which is preliminary data.</text>
</comment>
<evidence type="ECO:0000313" key="5">
    <source>
        <dbReference type="Proteomes" id="UP001497497"/>
    </source>
</evidence>
<dbReference type="Proteomes" id="UP001497497">
    <property type="component" value="Unassembled WGS sequence"/>
</dbReference>
<evidence type="ECO:0000256" key="2">
    <source>
        <dbReference type="SAM" id="MobiDB-lite"/>
    </source>
</evidence>
<dbReference type="AlphaFoldDB" id="A0AAV2HVD1"/>
<dbReference type="InterPro" id="IPR004827">
    <property type="entry name" value="bZIP"/>
</dbReference>
<gene>
    <name evidence="4" type="ORF">GSLYS_00010564001</name>
</gene>
<evidence type="ECO:0000313" key="4">
    <source>
        <dbReference type="EMBL" id="CAL1536651.1"/>
    </source>
</evidence>